<accession>A0A3N0C1K3</accession>
<dbReference type="PANTHER" id="PTHR40267">
    <property type="entry name" value="BLR3294 PROTEIN"/>
    <property type="match status" value="1"/>
</dbReference>
<dbReference type="InterPro" id="IPR026286">
    <property type="entry name" value="MaiA/AMDase"/>
</dbReference>
<name>A0A3N0C1K3_9MICC</name>
<dbReference type="OrthoDB" id="4537983at2"/>
<comment type="caution">
    <text evidence="1">The sequence shown here is derived from an EMBL/GenBank/DDBJ whole genome shotgun (WGS) entry which is preliminary data.</text>
</comment>
<dbReference type="Pfam" id="PF17645">
    <property type="entry name" value="Amdase"/>
    <property type="match status" value="1"/>
</dbReference>
<organism evidence="1 2">
    <name type="scientific">Arthrobacter oryzae</name>
    <dbReference type="NCBI Taxonomy" id="409290"/>
    <lineage>
        <taxon>Bacteria</taxon>
        <taxon>Bacillati</taxon>
        <taxon>Actinomycetota</taxon>
        <taxon>Actinomycetes</taxon>
        <taxon>Micrococcales</taxon>
        <taxon>Micrococcaceae</taxon>
        <taxon>Arthrobacter</taxon>
    </lineage>
</organism>
<evidence type="ECO:0000313" key="1">
    <source>
        <dbReference type="EMBL" id="RNL55945.1"/>
    </source>
</evidence>
<dbReference type="PIRSF" id="PIRSF015736">
    <property type="entry name" value="MI"/>
    <property type="match status" value="1"/>
</dbReference>
<proteinExistence type="predicted"/>
<dbReference type="Gene3D" id="3.40.50.12500">
    <property type="match status" value="1"/>
</dbReference>
<dbReference type="PANTHER" id="PTHR40267:SF1">
    <property type="entry name" value="BLR3294 PROTEIN"/>
    <property type="match status" value="1"/>
</dbReference>
<dbReference type="InterPro" id="IPR053714">
    <property type="entry name" value="Iso_Racemase_Enz_sf"/>
</dbReference>
<dbReference type="EMBL" id="RBED01000090">
    <property type="protein sequence ID" value="RNL55945.1"/>
    <property type="molecule type" value="Genomic_DNA"/>
</dbReference>
<evidence type="ECO:0000313" key="2">
    <source>
        <dbReference type="Proteomes" id="UP000273807"/>
    </source>
</evidence>
<protein>
    <submittedName>
        <fullName evidence="1">Asp/Glu/hydantoin racemase</fullName>
    </submittedName>
</protein>
<reference evidence="1 2" key="1">
    <citation type="submission" date="2018-10" db="EMBL/GenBank/DDBJ databases">
        <title>Genome sequencing of Arthrobacter oryzae TNB02.</title>
        <authorList>
            <person name="Cho Y.-J."/>
            <person name="Cho A."/>
            <person name="Kim O.-S."/>
        </authorList>
    </citation>
    <scope>NUCLEOTIDE SEQUENCE [LARGE SCALE GENOMIC DNA]</scope>
    <source>
        <strain evidence="1 2">TNB02</strain>
    </source>
</reference>
<keyword evidence="2" id="KW-1185">Reference proteome</keyword>
<dbReference type="Proteomes" id="UP000273807">
    <property type="component" value="Unassembled WGS sequence"/>
</dbReference>
<dbReference type="AlphaFoldDB" id="A0A3N0C1K3"/>
<sequence length="249" mass="26835">MTAPALADPPGPQEWHDIGVVCPFDMALDHELWRWMPQGVNLIFTRTPYYDQAVGLGMAEEISDHGEIQDAVRSLVAIRPAVVTYACTSGSFVHGVAGARNLSKAMLSAGAPAAVTTSEGLLMALDALGVTRVAVATPYLAELTDRLTSFLEQGGKSVVSHEGLGLDRDIWKVPYAVTCELIRQADRPDAEAIFVSCTNLPTYDLIAHMERELGKPVITANQVTAWSALRLMGREAVGPEQALFQTTES</sequence>
<gene>
    <name evidence="1" type="ORF">D7003_09340</name>
</gene>